<keyword evidence="1" id="KW-0812">Transmembrane</keyword>
<gene>
    <name evidence="4" type="ORF">GGQ57_000070</name>
</gene>
<proteinExistence type="predicted"/>
<dbReference type="Proteomes" id="UP000533637">
    <property type="component" value="Unassembled WGS sequence"/>
</dbReference>
<dbReference type="PIRSF" id="PIRSF018266">
    <property type="entry name" value="FecR"/>
    <property type="match status" value="1"/>
</dbReference>
<evidence type="ECO:0000256" key="1">
    <source>
        <dbReference type="SAM" id="Phobius"/>
    </source>
</evidence>
<protein>
    <submittedName>
        <fullName evidence="4">Ferric-dicitrate binding protein FerR (Iron transport regulator)</fullName>
    </submittedName>
</protein>
<evidence type="ECO:0000313" key="5">
    <source>
        <dbReference type="Proteomes" id="UP000533637"/>
    </source>
</evidence>
<dbReference type="InterPro" id="IPR012373">
    <property type="entry name" value="Ferrdict_sens_TM"/>
</dbReference>
<sequence length="320" mass="37249">MKEQLDKYFAGTLADTEKLTLFRQMEEDAALKDEMADMQNIMALSGMMDRDGDDLLVTTKIKELEQRANKRRMFRLSIAVLKYAVAATLLFCTWFLSEKYTLDKHKSEMIRIEAPQGQRVYLTLADGTEAWLSSRTKLNIPHQFNDKERVIELDGEGFFAVKKDAKRPFIVKTKQYNVQVLGTQFNVFAYSESTDFETDLLEGSVYVYHKNNEAGGLYMKPDEKVFLKGGELLKTTSNFKQSKYLKNGIFTFEDKPFGELLTRLELWYDVKFKVSRPEIRKYVFSGKFRQSDDIANILQAIQEVGKFNFRMITENEIEIY</sequence>
<dbReference type="Gene3D" id="3.55.50.30">
    <property type="match status" value="1"/>
</dbReference>
<dbReference type="Pfam" id="PF04773">
    <property type="entry name" value="FecR"/>
    <property type="match status" value="1"/>
</dbReference>
<feature type="transmembrane region" description="Helical" evidence="1">
    <location>
        <begin position="76"/>
        <end position="96"/>
    </location>
</feature>
<organism evidence="4 5">
    <name type="scientific">Parabacteroides faecis</name>
    <dbReference type="NCBI Taxonomy" id="1217282"/>
    <lineage>
        <taxon>Bacteria</taxon>
        <taxon>Pseudomonadati</taxon>
        <taxon>Bacteroidota</taxon>
        <taxon>Bacteroidia</taxon>
        <taxon>Bacteroidales</taxon>
        <taxon>Tannerellaceae</taxon>
        <taxon>Parabacteroides</taxon>
    </lineage>
</organism>
<feature type="domain" description="Protein FecR C-terminal" evidence="3">
    <location>
        <begin position="250"/>
        <end position="319"/>
    </location>
</feature>
<reference evidence="4 5" key="1">
    <citation type="submission" date="2020-08" db="EMBL/GenBank/DDBJ databases">
        <title>Genomic Encyclopedia of Type Strains, Phase IV (KMG-IV): sequencing the most valuable type-strain genomes for metagenomic binning, comparative biology and taxonomic classification.</title>
        <authorList>
            <person name="Goeker M."/>
        </authorList>
    </citation>
    <scope>NUCLEOTIDE SEQUENCE [LARGE SCALE GENOMIC DNA]</scope>
    <source>
        <strain evidence="4 5">DSM 102983</strain>
    </source>
</reference>
<feature type="domain" description="FecR protein" evidence="2">
    <location>
        <begin position="111"/>
        <end position="205"/>
    </location>
</feature>
<name>A0ABR6KFC1_9BACT</name>
<dbReference type="PANTHER" id="PTHR30273">
    <property type="entry name" value="PERIPLASMIC SIGNAL SENSOR AND SIGMA FACTOR ACTIVATOR FECR-RELATED"/>
    <property type="match status" value="1"/>
</dbReference>
<dbReference type="Pfam" id="PF16344">
    <property type="entry name" value="FecR_C"/>
    <property type="match status" value="1"/>
</dbReference>
<dbReference type="InterPro" id="IPR032508">
    <property type="entry name" value="FecR_C"/>
</dbReference>
<keyword evidence="5" id="KW-1185">Reference proteome</keyword>
<accession>A0ABR6KFC1</accession>
<dbReference type="EMBL" id="JACHOC010000001">
    <property type="protein sequence ID" value="MBB4620196.1"/>
    <property type="molecule type" value="Genomic_DNA"/>
</dbReference>
<keyword evidence="1" id="KW-1133">Transmembrane helix</keyword>
<comment type="caution">
    <text evidence="4">The sequence shown here is derived from an EMBL/GenBank/DDBJ whole genome shotgun (WGS) entry which is preliminary data.</text>
</comment>
<evidence type="ECO:0000313" key="4">
    <source>
        <dbReference type="EMBL" id="MBB4620196.1"/>
    </source>
</evidence>
<evidence type="ECO:0000259" key="3">
    <source>
        <dbReference type="Pfam" id="PF16344"/>
    </source>
</evidence>
<dbReference type="PANTHER" id="PTHR30273:SF2">
    <property type="entry name" value="PROTEIN FECR"/>
    <property type="match status" value="1"/>
</dbReference>
<dbReference type="RefSeq" id="WP_122373863.1">
    <property type="nucleotide sequence ID" value="NZ_BMPB01000006.1"/>
</dbReference>
<dbReference type="InterPro" id="IPR006860">
    <property type="entry name" value="FecR"/>
</dbReference>
<dbReference type="Gene3D" id="2.60.120.1440">
    <property type="match status" value="1"/>
</dbReference>
<keyword evidence="1" id="KW-0472">Membrane</keyword>
<evidence type="ECO:0000259" key="2">
    <source>
        <dbReference type="Pfam" id="PF04773"/>
    </source>
</evidence>